<dbReference type="Proteomes" id="UP000887458">
    <property type="component" value="Unassembled WGS sequence"/>
</dbReference>
<keyword evidence="1" id="KW-0472">Membrane</keyword>
<evidence type="ECO:0000313" key="3">
    <source>
        <dbReference type="Proteomes" id="UP000887458"/>
    </source>
</evidence>
<evidence type="ECO:0000313" key="2">
    <source>
        <dbReference type="EMBL" id="KAH9426206.1"/>
    </source>
</evidence>
<protein>
    <submittedName>
        <fullName evidence="2">Uncharacterized protein</fullName>
    </submittedName>
</protein>
<keyword evidence="3" id="KW-1185">Reference proteome</keyword>
<reference evidence="2 3" key="1">
    <citation type="journal article" date="2018" name="J. Allergy Clin. Immunol.">
        <title>High-quality assembly of Dermatophagoides pteronyssinus genome and transcriptome reveals a wide range of novel allergens.</title>
        <authorList>
            <person name="Liu X.Y."/>
            <person name="Yang K.Y."/>
            <person name="Wang M.Q."/>
            <person name="Kwok J.S."/>
            <person name="Zeng X."/>
            <person name="Yang Z."/>
            <person name="Xiao X.J."/>
            <person name="Lau C.P."/>
            <person name="Li Y."/>
            <person name="Huang Z.M."/>
            <person name="Ba J.G."/>
            <person name="Yim A.K."/>
            <person name="Ouyang C.Y."/>
            <person name="Ngai S.M."/>
            <person name="Chan T.F."/>
            <person name="Leung E.L."/>
            <person name="Liu L."/>
            <person name="Liu Z.G."/>
            <person name="Tsui S.K."/>
        </authorList>
    </citation>
    <scope>NUCLEOTIDE SEQUENCE [LARGE SCALE GENOMIC DNA]</scope>
    <source>
        <strain evidence="2">Derp</strain>
    </source>
</reference>
<proteinExistence type="predicted"/>
<organism evidence="2 3">
    <name type="scientific">Dermatophagoides pteronyssinus</name>
    <name type="common">European house dust mite</name>
    <dbReference type="NCBI Taxonomy" id="6956"/>
    <lineage>
        <taxon>Eukaryota</taxon>
        <taxon>Metazoa</taxon>
        <taxon>Ecdysozoa</taxon>
        <taxon>Arthropoda</taxon>
        <taxon>Chelicerata</taxon>
        <taxon>Arachnida</taxon>
        <taxon>Acari</taxon>
        <taxon>Acariformes</taxon>
        <taxon>Sarcoptiformes</taxon>
        <taxon>Astigmata</taxon>
        <taxon>Psoroptidia</taxon>
        <taxon>Analgoidea</taxon>
        <taxon>Pyroglyphidae</taxon>
        <taxon>Dermatophagoidinae</taxon>
        <taxon>Dermatophagoides</taxon>
    </lineage>
</organism>
<keyword evidence="1" id="KW-1133">Transmembrane helix</keyword>
<keyword evidence="1" id="KW-0812">Transmembrane</keyword>
<comment type="caution">
    <text evidence="2">The sequence shown here is derived from an EMBL/GenBank/DDBJ whole genome shotgun (WGS) entry which is preliminary data.</text>
</comment>
<gene>
    <name evidence="2" type="ORF">DERP_007146</name>
</gene>
<reference evidence="2 3" key="2">
    <citation type="journal article" date="2022" name="Mol. Biol. Evol.">
        <title>Comparative Genomics Reveals Insights into the Divergent Evolution of Astigmatic Mites and Household Pest Adaptations.</title>
        <authorList>
            <person name="Xiong Q."/>
            <person name="Wan A.T."/>
            <person name="Liu X."/>
            <person name="Fung C.S."/>
            <person name="Xiao X."/>
            <person name="Malainual N."/>
            <person name="Hou J."/>
            <person name="Wang L."/>
            <person name="Wang M."/>
            <person name="Yang K.Y."/>
            <person name="Cui Y."/>
            <person name="Leung E.L."/>
            <person name="Nong W."/>
            <person name="Shin S.K."/>
            <person name="Au S.W."/>
            <person name="Jeong K.Y."/>
            <person name="Chew F.T."/>
            <person name="Hui J.H."/>
            <person name="Leung T.F."/>
            <person name="Tungtrongchitr A."/>
            <person name="Zhong N."/>
            <person name="Liu Z."/>
            <person name="Tsui S.K."/>
        </authorList>
    </citation>
    <scope>NUCLEOTIDE SEQUENCE [LARGE SCALE GENOMIC DNA]</scope>
    <source>
        <strain evidence="2">Derp</strain>
    </source>
</reference>
<name>A0ABQ8JV72_DERPT</name>
<sequence>MLCYPIQNSDQIIIFSTRLRWRKYKYEYYLVFIYFSLSIIINSTTIHLRIYHGNRAAALWASRSEKLS</sequence>
<feature type="transmembrane region" description="Helical" evidence="1">
    <location>
        <begin position="28"/>
        <end position="50"/>
    </location>
</feature>
<dbReference type="EMBL" id="NJHN03000012">
    <property type="protein sequence ID" value="KAH9426206.1"/>
    <property type="molecule type" value="Genomic_DNA"/>
</dbReference>
<accession>A0ABQ8JV72</accession>
<evidence type="ECO:0000256" key="1">
    <source>
        <dbReference type="SAM" id="Phobius"/>
    </source>
</evidence>